<comment type="caution">
    <text evidence="7">The sequence shown here is derived from an EMBL/GenBank/DDBJ whole genome shotgun (WGS) entry which is preliminary data.</text>
</comment>
<evidence type="ECO:0000256" key="5">
    <source>
        <dbReference type="SAM" id="Phobius"/>
    </source>
</evidence>
<organism evidence="7 8">
    <name type="scientific">Hydrogenophaga laconesensis</name>
    <dbReference type="NCBI Taxonomy" id="1805971"/>
    <lineage>
        <taxon>Bacteria</taxon>
        <taxon>Pseudomonadati</taxon>
        <taxon>Pseudomonadota</taxon>
        <taxon>Betaproteobacteria</taxon>
        <taxon>Burkholderiales</taxon>
        <taxon>Comamonadaceae</taxon>
        <taxon>Hydrogenophaga</taxon>
    </lineage>
</organism>
<evidence type="ECO:0000313" key="7">
    <source>
        <dbReference type="EMBL" id="MDR7097553.1"/>
    </source>
</evidence>
<gene>
    <name evidence="7" type="ORF">J2X09_005329</name>
</gene>
<dbReference type="EMBL" id="JAVDWE010000032">
    <property type="protein sequence ID" value="MDR7097553.1"/>
    <property type="molecule type" value="Genomic_DNA"/>
</dbReference>
<dbReference type="InterPro" id="IPR027469">
    <property type="entry name" value="Cation_efflux_TMD_sf"/>
</dbReference>
<keyword evidence="3 5" id="KW-1133">Transmembrane helix</keyword>
<dbReference type="Proteomes" id="UP001265550">
    <property type="component" value="Unassembled WGS sequence"/>
</dbReference>
<reference evidence="7 8" key="1">
    <citation type="submission" date="2023-07" db="EMBL/GenBank/DDBJ databases">
        <title>Sorghum-associated microbial communities from plants grown in Nebraska, USA.</title>
        <authorList>
            <person name="Schachtman D."/>
        </authorList>
    </citation>
    <scope>NUCLEOTIDE SEQUENCE [LARGE SCALE GENOMIC DNA]</scope>
    <source>
        <strain evidence="7 8">BE240</strain>
    </source>
</reference>
<feature type="transmembrane region" description="Helical" evidence="5">
    <location>
        <begin position="27"/>
        <end position="50"/>
    </location>
</feature>
<dbReference type="Gene3D" id="1.20.1510.10">
    <property type="entry name" value="Cation efflux protein transmembrane domain"/>
    <property type="match status" value="1"/>
</dbReference>
<keyword evidence="8" id="KW-1185">Reference proteome</keyword>
<dbReference type="InterPro" id="IPR058533">
    <property type="entry name" value="Cation_efflux_TM"/>
</dbReference>
<dbReference type="RefSeq" id="WP_305688145.1">
    <property type="nucleotide sequence ID" value="NZ_JAVDWE010000032.1"/>
</dbReference>
<feature type="domain" description="Cation efflux protein transmembrane" evidence="6">
    <location>
        <begin position="31"/>
        <end position="203"/>
    </location>
</feature>
<evidence type="ECO:0000313" key="8">
    <source>
        <dbReference type="Proteomes" id="UP001265550"/>
    </source>
</evidence>
<protein>
    <submittedName>
        <fullName evidence="7">Co/Zn/Cd efflux system component</fullName>
    </submittedName>
</protein>
<feature type="transmembrane region" description="Helical" evidence="5">
    <location>
        <begin position="91"/>
        <end position="109"/>
    </location>
</feature>
<feature type="transmembrane region" description="Helical" evidence="5">
    <location>
        <begin position="62"/>
        <end position="79"/>
    </location>
</feature>
<proteinExistence type="predicted"/>
<evidence type="ECO:0000256" key="4">
    <source>
        <dbReference type="ARBA" id="ARBA00023136"/>
    </source>
</evidence>
<feature type="transmembrane region" description="Helical" evidence="5">
    <location>
        <begin position="158"/>
        <end position="175"/>
    </location>
</feature>
<evidence type="ECO:0000256" key="2">
    <source>
        <dbReference type="ARBA" id="ARBA00022692"/>
    </source>
</evidence>
<keyword evidence="4 5" id="KW-0472">Membrane</keyword>
<comment type="subcellular location">
    <subcellularLocation>
        <location evidence="1">Membrane</location>
        <topology evidence="1">Multi-pass membrane protein</topology>
    </subcellularLocation>
</comment>
<keyword evidence="2 5" id="KW-0812">Transmembrane</keyword>
<dbReference type="SUPFAM" id="SSF161111">
    <property type="entry name" value="Cation efflux protein transmembrane domain-like"/>
    <property type="match status" value="1"/>
</dbReference>
<accession>A0ABU1VJT3</accession>
<evidence type="ECO:0000256" key="1">
    <source>
        <dbReference type="ARBA" id="ARBA00004141"/>
    </source>
</evidence>
<dbReference type="Pfam" id="PF01545">
    <property type="entry name" value="Cation_efflux"/>
    <property type="match status" value="1"/>
</dbReference>
<sequence>MKERIVAKTDNTELAGLDTSNAADQRILVKVLLINLGQSVAGIGFGIWAASTALMGAGLDNLADASVYAVSLYAIGRAATVKVQAARLSGVLLIALAVLLLVEVLRRFAGGEEPVGLAMMAMAAVNAALNLVCLRLLRRHRGEDVNFKASAIFTSNDSIVNGAIVLSGALVMWLGSNVPDLILGVVVAAIAAKGGRDILREASETERRTASGQAV</sequence>
<evidence type="ECO:0000259" key="6">
    <source>
        <dbReference type="Pfam" id="PF01545"/>
    </source>
</evidence>
<feature type="transmembrane region" description="Helical" evidence="5">
    <location>
        <begin position="115"/>
        <end position="137"/>
    </location>
</feature>
<name>A0ABU1VJT3_9BURK</name>
<evidence type="ECO:0000256" key="3">
    <source>
        <dbReference type="ARBA" id="ARBA00022989"/>
    </source>
</evidence>